<dbReference type="Pfam" id="PF08531">
    <property type="entry name" value="Bac_rhamnosid_N"/>
    <property type="match status" value="1"/>
</dbReference>
<evidence type="ECO:0000259" key="7">
    <source>
        <dbReference type="Pfam" id="PF17390"/>
    </source>
</evidence>
<evidence type="ECO:0000259" key="5">
    <source>
        <dbReference type="Pfam" id="PF08531"/>
    </source>
</evidence>
<feature type="domain" description="Alpha-L-rhamnosidase concanavalin-like" evidence="4">
    <location>
        <begin position="347"/>
        <end position="446"/>
    </location>
</feature>
<dbReference type="PANTHER" id="PTHR33307">
    <property type="entry name" value="ALPHA-RHAMNOSIDASE (EUROFUNG)"/>
    <property type="match status" value="1"/>
</dbReference>
<dbReference type="Gene3D" id="1.50.10.10">
    <property type="match status" value="1"/>
</dbReference>
<comment type="caution">
    <text evidence="8">The sequence shown here is derived from an EMBL/GenBank/DDBJ whole genome shotgun (WGS) entry which is preliminary data.</text>
</comment>
<evidence type="ECO:0000313" key="8">
    <source>
        <dbReference type="EMBL" id="THH41826.1"/>
    </source>
</evidence>
<dbReference type="PIRSF" id="PIRSF010631">
    <property type="entry name" value="A-rhamnsds"/>
    <property type="match status" value="1"/>
</dbReference>
<protein>
    <recommendedName>
        <fullName evidence="2">alpha-L-rhamnosidase</fullName>
        <ecNumber evidence="2">3.2.1.40</ecNumber>
    </recommendedName>
</protein>
<evidence type="ECO:0000259" key="4">
    <source>
        <dbReference type="Pfam" id="PF05592"/>
    </source>
</evidence>
<keyword evidence="9" id="KW-1185">Reference proteome</keyword>
<dbReference type="EMBL" id="SRSF01000001">
    <property type="protein sequence ID" value="THH41826.1"/>
    <property type="molecule type" value="Genomic_DNA"/>
</dbReference>
<evidence type="ECO:0000256" key="1">
    <source>
        <dbReference type="ARBA" id="ARBA00001445"/>
    </source>
</evidence>
<dbReference type="InterPro" id="IPR012341">
    <property type="entry name" value="6hp_glycosidase-like_sf"/>
</dbReference>
<feature type="domain" description="Bacterial alpha-L-rhamnosidase N-terminal" evidence="5">
    <location>
        <begin position="167"/>
        <end position="337"/>
    </location>
</feature>
<dbReference type="PANTHER" id="PTHR33307:SF6">
    <property type="entry name" value="ALPHA-RHAMNOSIDASE (EUROFUNG)-RELATED"/>
    <property type="match status" value="1"/>
</dbReference>
<dbReference type="Pfam" id="PF05592">
    <property type="entry name" value="Bac_rhamnosid"/>
    <property type="match status" value="1"/>
</dbReference>
<dbReference type="OrthoDB" id="9766741at2"/>
<evidence type="ECO:0000256" key="3">
    <source>
        <dbReference type="ARBA" id="ARBA00022801"/>
    </source>
</evidence>
<evidence type="ECO:0000313" key="9">
    <source>
        <dbReference type="Proteomes" id="UP000308528"/>
    </source>
</evidence>
<dbReference type="RefSeq" id="WP_136456696.1">
    <property type="nucleotide sequence ID" value="NZ_SRSF01000001.1"/>
</dbReference>
<dbReference type="Gene3D" id="2.60.40.10">
    <property type="entry name" value="Immunoglobulins"/>
    <property type="match status" value="1"/>
</dbReference>
<proteinExistence type="predicted"/>
<dbReference type="InterPro" id="IPR013737">
    <property type="entry name" value="Bac_rhamnosid_N"/>
</dbReference>
<dbReference type="InterPro" id="IPR016007">
    <property type="entry name" value="Alpha_rhamnosid"/>
</dbReference>
<dbReference type="Pfam" id="PF25788">
    <property type="entry name" value="Ig_Rha78A_N"/>
    <property type="match status" value="1"/>
</dbReference>
<keyword evidence="3" id="KW-0378">Hydrolase</keyword>
<evidence type="ECO:0000256" key="2">
    <source>
        <dbReference type="ARBA" id="ARBA00012652"/>
    </source>
</evidence>
<gene>
    <name evidence="8" type="ORF">E4021_04360</name>
</gene>
<dbReference type="InterPro" id="IPR035396">
    <property type="entry name" value="Bac_rhamnosid6H"/>
</dbReference>
<dbReference type="GO" id="GO:0005975">
    <property type="term" value="P:carbohydrate metabolic process"/>
    <property type="evidence" value="ECO:0007669"/>
    <property type="project" value="InterPro"/>
</dbReference>
<dbReference type="Pfam" id="PF17390">
    <property type="entry name" value="Bac_rhamnosid_C"/>
    <property type="match status" value="1"/>
</dbReference>
<dbReference type="Pfam" id="PF17389">
    <property type="entry name" value="Bac_rhamnosid6H"/>
    <property type="match status" value="1"/>
</dbReference>
<organism evidence="8 9">
    <name type="scientific">Neolewinella litorea</name>
    <dbReference type="NCBI Taxonomy" id="2562452"/>
    <lineage>
        <taxon>Bacteria</taxon>
        <taxon>Pseudomonadati</taxon>
        <taxon>Bacteroidota</taxon>
        <taxon>Saprospiria</taxon>
        <taxon>Saprospirales</taxon>
        <taxon>Lewinellaceae</taxon>
        <taxon>Neolewinella</taxon>
    </lineage>
</organism>
<accession>A0A4S4NP76</accession>
<evidence type="ECO:0000259" key="6">
    <source>
        <dbReference type="Pfam" id="PF17389"/>
    </source>
</evidence>
<dbReference type="Proteomes" id="UP000308528">
    <property type="component" value="Unassembled WGS sequence"/>
</dbReference>
<dbReference type="InterPro" id="IPR008902">
    <property type="entry name" value="Rhamnosid_concanavalin"/>
</dbReference>
<dbReference type="InterPro" id="IPR013783">
    <property type="entry name" value="Ig-like_fold"/>
</dbReference>
<feature type="domain" description="Alpha-L-rhamnosidase C-terminal" evidence="7">
    <location>
        <begin position="803"/>
        <end position="870"/>
    </location>
</feature>
<dbReference type="Gene3D" id="2.60.420.10">
    <property type="entry name" value="Maltose phosphorylase, domain 3"/>
    <property type="match status" value="1"/>
</dbReference>
<reference evidence="8 9" key="1">
    <citation type="submission" date="2019-04" db="EMBL/GenBank/DDBJ databases">
        <title>Lewinella litorea sp. nov., isolated from a marine sand.</title>
        <authorList>
            <person name="Yoon J.-H."/>
        </authorList>
    </citation>
    <scope>NUCLEOTIDE SEQUENCE [LARGE SCALE GENOMIC DNA]</scope>
    <source>
        <strain evidence="8 9">HSMS-39</strain>
    </source>
</reference>
<comment type="catalytic activity">
    <reaction evidence="1">
        <text>Hydrolysis of terminal non-reducing alpha-L-rhamnose residues in alpha-L-rhamnosides.</text>
        <dbReference type="EC" id="3.2.1.40"/>
    </reaction>
</comment>
<dbReference type="GO" id="GO:0030596">
    <property type="term" value="F:alpha-L-rhamnosidase activity"/>
    <property type="evidence" value="ECO:0007669"/>
    <property type="project" value="UniProtKB-EC"/>
</dbReference>
<sequence length="912" mass="102041">MHFVILLWLLGSVILQAQGVSVADLRFEQQAETLGVGETQPRFSWKLVSDTRDVMQMAYQIRVAHNEFDLQRGRRLSWDSGRVGSDQSVLVPYGGPAPESRETYFWQVRVWDNHGNDSGWSAPARWEMGLLRPEDWSATWIQPVESGDQDTSPPAPYLRREFQLGNNVASARLYVTSHGLYAAEINGQRVGDQLLTPGWTAYQERLQYQTYDVTEQLRTGENAIGVTLADGWYRGNLGWAGNRGVYGDDLALLLQLEVTYRNGRTDRIISDGNWSSTSSGPIRSADIYNGIAYDARREMPGWSTAGYQGEKWEPVSEVDHSKEVLVEPVGPPVRITEVLQPREILYTPEGDTVIDFGQNLVGRLRFTVDGPSGRTVTVHHAEVLDKEGNFYTANLRTAQQEIRYTLAGGGPETFAPPFTFMGFRYVRLRDWPGTPRLEDFRAEVMHSAMERTGTFSSSDSLINQLQRNIRWGQRGNFVDVPTDCPQRDERLGWTGDAQAFARTAAFNYDVSGFFRKWLRDLAADQLPSGAVPHVVPNVLGAGASGAAGWADVATIAPWTLYLAYGDERVLEEQYASMQDWVKYMEQTAGDDLLWNTGDHFGDWLFYSRSDDPSGVSAITDKYLIAQAFFIHSTDLLARTAEVLGKTADANRYRDLAGKLRQAFRDEYVTPSGRLVSSTQTAYVLALAFDLLPEDLRPAAAQRLVENVKRYGHLTTGFLGTPHLLHVLTRFGHADTAYELLHRTEYPSWLYPVTRGATTIWERWDGIKPDSTFQNVGMNSFNHYAYGAVGDWLYRRAAGLDTDEASPGYKRLILQPRPGGTLSQARAKLETPYGSAESGWTTGPDGRYFTVTVPPNTTAELHLPDAQLENVRLEDEILQTGNGIHETRQSGPDTVVKLGSGTYRFYAPAANSR</sequence>
<feature type="domain" description="Alpha-L-rhamnosidase six-hairpin glycosidase" evidence="6">
    <location>
        <begin position="450"/>
        <end position="795"/>
    </location>
</feature>
<dbReference type="EC" id="3.2.1.40" evidence="2"/>
<dbReference type="InterPro" id="IPR035398">
    <property type="entry name" value="Bac_rhamnosid_C"/>
</dbReference>
<dbReference type="AlphaFoldDB" id="A0A4S4NP76"/>
<name>A0A4S4NP76_9BACT</name>
<dbReference type="SUPFAM" id="SSF48208">
    <property type="entry name" value="Six-hairpin glycosidases"/>
    <property type="match status" value="1"/>
</dbReference>
<dbReference type="Gene3D" id="2.60.120.260">
    <property type="entry name" value="Galactose-binding domain-like"/>
    <property type="match status" value="2"/>
</dbReference>
<dbReference type="InterPro" id="IPR008928">
    <property type="entry name" value="6-hairpin_glycosidase_sf"/>
</dbReference>